<evidence type="ECO:0000313" key="1">
    <source>
        <dbReference type="EMBL" id="PSJ39623.1"/>
    </source>
</evidence>
<reference evidence="1 2" key="1">
    <citation type="submission" date="2018-03" db="EMBL/GenBank/DDBJ databases">
        <title>The draft genome of Sphingosinicella sp. GL-C-18.</title>
        <authorList>
            <person name="Liu L."/>
            <person name="Li L."/>
            <person name="Liang L."/>
            <person name="Zhang X."/>
            <person name="Wang T."/>
        </authorList>
    </citation>
    <scope>NUCLEOTIDE SEQUENCE [LARGE SCALE GENOMIC DNA]</scope>
    <source>
        <strain evidence="1 2">GL-C-18</strain>
    </source>
</reference>
<dbReference type="EMBL" id="PXYI01000004">
    <property type="protein sequence ID" value="PSJ39623.1"/>
    <property type="molecule type" value="Genomic_DNA"/>
</dbReference>
<dbReference type="AlphaFoldDB" id="A0A2P7QNS8"/>
<name>A0A2P7QNS8_9SPHN</name>
<gene>
    <name evidence="1" type="ORF">C7I55_13570</name>
</gene>
<proteinExistence type="predicted"/>
<sequence length="225" mass="25186">MLGGCDILFPARDSLRYRVRLEVETPSGLRQGSSVLESRNISGATGLLRSFQYPSSDCYGEAAIVDLGGGKQLFAVREDAYSSRQIYEMVQRMLAYPPDELHPPLPSSPRRGNWQVAYPEARKAETRAEIHRRDYPLLVSFRDRRDPGTIYEVDPDDLSSAFGAGHRLRRIIVQVTSDPLTDGPVLDALPWLRDVRGSINPLLSQSSANPVARLGRHAFRYMDDA</sequence>
<dbReference type="Proteomes" id="UP000241167">
    <property type="component" value="Unassembled WGS sequence"/>
</dbReference>
<comment type="caution">
    <text evidence="1">The sequence shown here is derived from an EMBL/GenBank/DDBJ whole genome shotgun (WGS) entry which is preliminary data.</text>
</comment>
<organism evidence="1 2">
    <name type="scientific">Allosphingosinicella deserti</name>
    <dbReference type="NCBI Taxonomy" id="2116704"/>
    <lineage>
        <taxon>Bacteria</taxon>
        <taxon>Pseudomonadati</taxon>
        <taxon>Pseudomonadota</taxon>
        <taxon>Alphaproteobacteria</taxon>
        <taxon>Sphingomonadales</taxon>
        <taxon>Sphingomonadaceae</taxon>
        <taxon>Allosphingosinicella</taxon>
    </lineage>
</organism>
<protein>
    <submittedName>
        <fullName evidence="1">Uncharacterized protein</fullName>
    </submittedName>
</protein>
<keyword evidence="2" id="KW-1185">Reference proteome</keyword>
<evidence type="ECO:0000313" key="2">
    <source>
        <dbReference type="Proteomes" id="UP000241167"/>
    </source>
</evidence>
<accession>A0A2P7QNS8</accession>